<accession>A0A8T2SGY4</accession>
<protein>
    <recommendedName>
        <fullName evidence="5">Complex 1 LYR protein domain-containing protein</fullName>
    </recommendedName>
</protein>
<feature type="domain" description="Complex 1 LYR protein" evidence="5">
    <location>
        <begin position="29"/>
        <end position="88"/>
    </location>
</feature>
<dbReference type="OMA" id="VEMYSSP"/>
<dbReference type="GO" id="GO:0034553">
    <property type="term" value="P:mitochondrial respiratory chain complex II assembly"/>
    <property type="evidence" value="ECO:0007669"/>
    <property type="project" value="InterPro"/>
</dbReference>
<dbReference type="PANTHER" id="PTHR13675">
    <property type="entry name" value="LYR MOTIF-CONTAINING PROTEIN 2"/>
    <property type="match status" value="1"/>
</dbReference>
<evidence type="ECO:0000313" key="6">
    <source>
        <dbReference type="EMBL" id="KAH7331214.1"/>
    </source>
</evidence>
<reference evidence="6" key="1">
    <citation type="submission" date="2021-08" db="EMBL/GenBank/DDBJ databases">
        <title>WGS assembly of Ceratopteris richardii.</title>
        <authorList>
            <person name="Marchant D.B."/>
            <person name="Chen G."/>
            <person name="Jenkins J."/>
            <person name="Shu S."/>
            <person name="Leebens-Mack J."/>
            <person name="Grimwood J."/>
            <person name="Schmutz J."/>
            <person name="Soltis P."/>
            <person name="Soltis D."/>
            <person name="Chen Z.-H."/>
        </authorList>
    </citation>
    <scope>NUCLEOTIDE SEQUENCE</scope>
    <source>
        <strain evidence="6">Whitten #5841</strain>
        <tissue evidence="6">Leaf</tissue>
    </source>
</reference>
<dbReference type="AlphaFoldDB" id="A0A8T2SGY4"/>
<evidence type="ECO:0000256" key="1">
    <source>
        <dbReference type="ARBA" id="ARBA00004305"/>
    </source>
</evidence>
<keyword evidence="2" id="KW-0496">Mitochondrion</keyword>
<proteinExistence type="inferred from homology"/>
<evidence type="ECO:0000313" key="7">
    <source>
        <dbReference type="Proteomes" id="UP000825935"/>
    </source>
</evidence>
<dbReference type="InterPro" id="IPR045295">
    <property type="entry name" value="Complex1_LYR_SDHAF1_LYRM8"/>
</dbReference>
<dbReference type="CDD" id="cd20268">
    <property type="entry name" value="Complex1_LYR_SDHAF1_LYRM8"/>
    <property type="match status" value="1"/>
</dbReference>
<dbReference type="Proteomes" id="UP000825935">
    <property type="component" value="Chromosome 20"/>
</dbReference>
<evidence type="ECO:0000256" key="3">
    <source>
        <dbReference type="ARBA" id="ARBA00023186"/>
    </source>
</evidence>
<organism evidence="6 7">
    <name type="scientific">Ceratopteris richardii</name>
    <name type="common">Triangle waterfern</name>
    <dbReference type="NCBI Taxonomy" id="49495"/>
    <lineage>
        <taxon>Eukaryota</taxon>
        <taxon>Viridiplantae</taxon>
        <taxon>Streptophyta</taxon>
        <taxon>Embryophyta</taxon>
        <taxon>Tracheophyta</taxon>
        <taxon>Polypodiopsida</taxon>
        <taxon>Polypodiidae</taxon>
        <taxon>Polypodiales</taxon>
        <taxon>Pteridineae</taxon>
        <taxon>Pteridaceae</taxon>
        <taxon>Parkerioideae</taxon>
        <taxon>Ceratopteris</taxon>
    </lineage>
</organism>
<dbReference type="Pfam" id="PF05347">
    <property type="entry name" value="Complex1_LYR"/>
    <property type="match status" value="1"/>
</dbReference>
<keyword evidence="3" id="KW-0143">Chaperone</keyword>
<dbReference type="EMBL" id="CM035425">
    <property type="protein sequence ID" value="KAH7331214.1"/>
    <property type="molecule type" value="Genomic_DNA"/>
</dbReference>
<gene>
    <name evidence="6" type="ORF">KP509_20G020500</name>
</gene>
<sequence length="104" mass="11793">MTRVASPPVSAESLLLPMAPQHRLSGLQRQILSLYRSFLRVARTKPPDVRSRIEKYVGAQFRHDAAAVDKKDFQQIEYLVRRATKQLESLRNGSITGFQVVDGK</sequence>
<dbReference type="OrthoDB" id="273010at2759"/>
<evidence type="ECO:0000256" key="4">
    <source>
        <dbReference type="ARBA" id="ARBA00025715"/>
    </source>
</evidence>
<comment type="caution">
    <text evidence="6">The sequence shown here is derived from an EMBL/GenBank/DDBJ whole genome shotgun (WGS) entry which is preliminary data.</text>
</comment>
<name>A0A8T2SGY4_CERRI</name>
<dbReference type="GO" id="GO:0005759">
    <property type="term" value="C:mitochondrial matrix"/>
    <property type="evidence" value="ECO:0007669"/>
    <property type="project" value="UniProtKB-SubCell"/>
</dbReference>
<dbReference type="PANTHER" id="PTHR13675:SF1">
    <property type="entry name" value="SUCCINATE DEHYDROGENASE ASSEMBLY FACTOR 1, MITOCHONDRIAL"/>
    <property type="match status" value="1"/>
</dbReference>
<comment type="similarity">
    <text evidence="4">Belongs to the complex I LYR family. SDHAF1 subfamily.</text>
</comment>
<evidence type="ECO:0000256" key="2">
    <source>
        <dbReference type="ARBA" id="ARBA00023128"/>
    </source>
</evidence>
<dbReference type="InterPro" id="IPR008011">
    <property type="entry name" value="Complex1_LYR_dom"/>
</dbReference>
<comment type="subcellular location">
    <subcellularLocation>
        <location evidence="1">Mitochondrion matrix</location>
    </subcellularLocation>
</comment>
<keyword evidence="7" id="KW-1185">Reference proteome</keyword>
<evidence type="ECO:0000259" key="5">
    <source>
        <dbReference type="Pfam" id="PF05347"/>
    </source>
</evidence>